<proteinExistence type="predicted"/>
<keyword evidence="2 4" id="KW-0863">Zinc-finger</keyword>
<dbReference type="Pfam" id="PF05495">
    <property type="entry name" value="zf-CHY"/>
    <property type="match status" value="1"/>
</dbReference>
<feature type="region of interest" description="Disordered" evidence="5">
    <location>
        <begin position="1"/>
        <end position="21"/>
    </location>
</feature>
<feature type="compositionally biased region" description="Polar residues" evidence="5">
    <location>
        <begin position="147"/>
        <end position="156"/>
    </location>
</feature>
<gene>
    <name evidence="7" type="ORF">CANCADRAFT_130422</name>
</gene>
<organism evidence="7 8">
    <name type="scientific">Tortispora caseinolytica NRRL Y-17796</name>
    <dbReference type="NCBI Taxonomy" id="767744"/>
    <lineage>
        <taxon>Eukaryota</taxon>
        <taxon>Fungi</taxon>
        <taxon>Dikarya</taxon>
        <taxon>Ascomycota</taxon>
        <taxon>Saccharomycotina</taxon>
        <taxon>Trigonopsidomycetes</taxon>
        <taxon>Trigonopsidales</taxon>
        <taxon>Trigonopsidaceae</taxon>
        <taxon>Tortispora</taxon>
    </lineage>
</organism>
<name>A0A1E4TAU2_9ASCO</name>
<dbReference type="SUPFAM" id="SSF161219">
    <property type="entry name" value="CHY zinc finger-like"/>
    <property type="match status" value="1"/>
</dbReference>
<dbReference type="PROSITE" id="PS51266">
    <property type="entry name" value="ZF_CHY"/>
    <property type="match status" value="1"/>
</dbReference>
<dbReference type="EMBL" id="KV453843">
    <property type="protein sequence ID" value="ODV88876.1"/>
    <property type="molecule type" value="Genomic_DNA"/>
</dbReference>
<feature type="domain" description="CHY-type" evidence="6">
    <location>
        <begin position="569"/>
        <end position="636"/>
    </location>
</feature>
<dbReference type="Proteomes" id="UP000095023">
    <property type="component" value="Unassembled WGS sequence"/>
</dbReference>
<evidence type="ECO:0000313" key="8">
    <source>
        <dbReference type="Proteomes" id="UP000095023"/>
    </source>
</evidence>
<keyword evidence="8" id="KW-1185">Reference proteome</keyword>
<keyword evidence="3" id="KW-0862">Zinc</keyword>
<feature type="compositionally biased region" description="Basic and acidic residues" evidence="5">
    <location>
        <begin position="650"/>
        <end position="661"/>
    </location>
</feature>
<dbReference type="GO" id="GO:0008270">
    <property type="term" value="F:zinc ion binding"/>
    <property type="evidence" value="ECO:0007669"/>
    <property type="project" value="UniProtKB-KW"/>
</dbReference>
<dbReference type="OrthoDB" id="10253329at2759"/>
<dbReference type="AlphaFoldDB" id="A0A1E4TAU2"/>
<evidence type="ECO:0000259" key="6">
    <source>
        <dbReference type="PROSITE" id="PS51266"/>
    </source>
</evidence>
<dbReference type="InterPro" id="IPR037274">
    <property type="entry name" value="Znf_CHY_sf"/>
</dbReference>
<feature type="region of interest" description="Disordered" evidence="5">
    <location>
        <begin position="337"/>
        <end position="390"/>
    </location>
</feature>
<feature type="compositionally biased region" description="Acidic residues" evidence="5">
    <location>
        <begin position="337"/>
        <end position="347"/>
    </location>
</feature>
<feature type="region of interest" description="Disordered" evidence="5">
    <location>
        <begin position="649"/>
        <end position="674"/>
    </location>
</feature>
<evidence type="ECO:0000256" key="2">
    <source>
        <dbReference type="ARBA" id="ARBA00022771"/>
    </source>
</evidence>
<feature type="compositionally biased region" description="Basic and acidic residues" evidence="5">
    <location>
        <begin position="175"/>
        <end position="184"/>
    </location>
</feature>
<reference evidence="8" key="1">
    <citation type="submission" date="2016-02" db="EMBL/GenBank/DDBJ databases">
        <title>Comparative genomics of biotechnologically important yeasts.</title>
        <authorList>
            <consortium name="DOE Joint Genome Institute"/>
            <person name="Riley R."/>
            <person name="Haridas S."/>
            <person name="Wolfe K.H."/>
            <person name="Lopes M.R."/>
            <person name="Hittinger C.T."/>
            <person name="Goker M."/>
            <person name="Salamov A."/>
            <person name="Wisecaver J."/>
            <person name="Long T.M."/>
            <person name="Aerts A.L."/>
            <person name="Barry K."/>
            <person name="Choi C."/>
            <person name="Clum A."/>
            <person name="Coughlan A.Y."/>
            <person name="Deshpande S."/>
            <person name="Douglass A.P."/>
            <person name="Hanson S.J."/>
            <person name="Klenk H.-P."/>
            <person name="Labutti K."/>
            <person name="Lapidus A."/>
            <person name="Lindquist E."/>
            <person name="Lipzen A."/>
            <person name="Meier-Kolthoff J.P."/>
            <person name="Ohm R.A."/>
            <person name="Otillar R.P."/>
            <person name="Pangilinan J."/>
            <person name="Peng Y."/>
            <person name="Rokas A."/>
            <person name="Rosa C.A."/>
            <person name="Scheuner C."/>
            <person name="Sibirny A.A."/>
            <person name="Slot J.C."/>
            <person name="Stielow J.B."/>
            <person name="Sun H."/>
            <person name="Kurtzman C.P."/>
            <person name="Blackwell M."/>
            <person name="Jeffries T.W."/>
            <person name="Grigoriev I.V."/>
        </authorList>
    </citation>
    <scope>NUCLEOTIDE SEQUENCE [LARGE SCALE GENOMIC DNA]</scope>
    <source>
        <strain evidence="8">NRRL Y-17796</strain>
    </source>
</reference>
<evidence type="ECO:0000256" key="1">
    <source>
        <dbReference type="ARBA" id="ARBA00022723"/>
    </source>
</evidence>
<evidence type="ECO:0000256" key="3">
    <source>
        <dbReference type="ARBA" id="ARBA00022833"/>
    </source>
</evidence>
<dbReference type="InterPro" id="IPR008913">
    <property type="entry name" value="Znf_CHY"/>
</dbReference>
<evidence type="ECO:0000256" key="4">
    <source>
        <dbReference type="PROSITE-ProRule" id="PRU00601"/>
    </source>
</evidence>
<sequence length="674" mass="75929">MATEQELSAKPPIQANGRSQRQIEIDQLKRRYKVTENSDQSLRFAFPPSDPDFPYEISNLQLRLYVPENYPQSLPHISVLNTNIPLGYSLNIEKGFTAILTKAKEQNYHLPLLRAIANLDRRLEEFLKLPPSTVIKVQKPPDPVVAPSNQAQQNPESVPKNEQPASSMPEPAPTPKREASHTEKLAAQALRQREIRLLLSRIKNARIAEKQPGSSSNEEWYIIPLQPPPHIRSRLSSALADIKTIRLCVPYAYNLEPPRINILGSSSPETKTAEYKFNQKAGNTRNMSLLALLNYFYESLPELALTSDSNISEEHNSDDDHDQNSKYIVLDWLEDDDETDDSEDNNNDDGSVTDGTFSDIESDGPSESGSAALSDTEEPPAPQAEPPQELHDEIARPSGGVALDLPGIKLTGIAILQYSSLNLVVRCRRCKTTTDIEKLHSTNPQTKSPSVLRTATCPQCSLVLSARFYPEFVHEHSNRLGYLELENCSVVDLLPSNYICTCMECSEMYTSGIKGLYIGQPRTVVCRSCHAKMSVSLNGFKVVIQGPEDITLKLKKKEKENLHLVAGSPLPQKGVCKHYRRSTRWFRFSCCKRVFPCDRCHNEKTDHMNEFATRMICGACSIEQPFRQDYCIHCKHQFVKKNSGFWEGGKGTRDKTAMSRRDPRKYKRIGSSNK</sequence>
<accession>A0A1E4TAU2</accession>
<protein>
    <recommendedName>
        <fullName evidence="6">CHY-type domain-containing protein</fullName>
    </recommendedName>
</protein>
<keyword evidence="1" id="KW-0479">Metal-binding</keyword>
<evidence type="ECO:0000313" key="7">
    <source>
        <dbReference type="EMBL" id="ODV88876.1"/>
    </source>
</evidence>
<feature type="region of interest" description="Disordered" evidence="5">
    <location>
        <begin position="137"/>
        <end position="184"/>
    </location>
</feature>
<evidence type="ECO:0000256" key="5">
    <source>
        <dbReference type="SAM" id="MobiDB-lite"/>
    </source>
</evidence>